<dbReference type="InterPro" id="IPR040079">
    <property type="entry name" value="Glutathione_S-Trfase"/>
</dbReference>
<feature type="binding site" evidence="2">
    <location>
        <position position="96"/>
    </location>
    <ligand>
        <name>glutathione</name>
        <dbReference type="ChEBI" id="CHEBI:57925"/>
    </ligand>
</feature>
<dbReference type="InterPro" id="IPR010987">
    <property type="entry name" value="Glutathione-S-Trfase_C-like"/>
</dbReference>
<dbReference type="SFLD" id="SFLDG01148">
    <property type="entry name" value="Xi_(cytGST)"/>
    <property type="match status" value="1"/>
</dbReference>
<dbReference type="EMBL" id="CP000472">
    <property type="protein sequence ID" value="ACJ29573.1"/>
    <property type="molecule type" value="Genomic_DNA"/>
</dbReference>
<keyword evidence="6" id="KW-1185">Reference proteome</keyword>
<dbReference type="OrthoDB" id="9769158at2"/>
<dbReference type="InterPro" id="IPR004045">
    <property type="entry name" value="Glutathione_S-Trfase_N"/>
</dbReference>
<sequence>MGLLQNGQWVDKWYPTEETGGKFTRSESSFRDWITQDGKPLDENSTGFKAESNRYHLYVSLACPWAHRTLIYLQLKGLQEIIGVTVVEPHMLTNGWEFSGSKQSPIAHHIEGADVDKLNAADFLYQIYQKADASYNGRVTVPVLWDMHTNTIVSNESAEIIRMFNSAFNHLVDNSCDFYPQTLRAEIDELNSWIYDSINNGVYKAGFATTQVAYNEAFEQLFTALDTLEKRLASQRFLTGDEFTEADIRLFTTLIRFDAVYVGHFKTNKQRIADYPHLFGYVKEIYQMDGVSQTVNFEHIKQHYYFSHEMINPTRIVPTGPDIDFNQPHGRTQINAQRVNLLQARF</sequence>
<dbReference type="SUPFAM" id="SSF52833">
    <property type="entry name" value="Thioredoxin-like"/>
    <property type="match status" value="1"/>
</dbReference>
<feature type="binding site" evidence="2">
    <location>
        <begin position="138"/>
        <end position="141"/>
    </location>
    <ligand>
        <name>glutathione</name>
        <dbReference type="ChEBI" id="CHEBI:57925"/>
    </ligand>
</feature>
<feature type="binding site" evidence="2">
    <location>
        <begin position="156"/>
        <end position="157"/>
    </location>
    <ligand>
        <name>glutathione</name>
        <dbReference type="ChEBI" id="CHEBI:57925"/>
    </ligand>
</feature>
<feature type="domain" description="GST C-terminal" evidence="4">
    <location>
        <begin position="180"/>
        <end position="314"/>
    </location>
</feature>
<dbReference type="InterPro" id="IPR036282">
    <property type="entry name" value="Glutathione-S-Trfase_C_sf"/>
</dbReference>
<evidence type="ECO:0000259" key="4">
    <source>
        <dbReference type="PROSITE" id="PS50405"/>
    </source>
</evidence>
<protein>
    <submittedName>
        <fullName evidence="5">Glutathione S-transferase, putative</fullName>
    </submittedName>
</protein>
<dbReference type="STRING" id="225849.swp_2847"/>
<evidence type="ECO:0000256" key="2">
    <source>
        <dbReference type="PIRSR" id="PIRSR015753-2"/>
    </source>
</evidence>
<dbReference type="SFLD" id="SFLDG01206">
    <property type="entry name" value="Xi.1"/>
    <property type="match status" value="1"/>
</dbReference>
<name>B8CPJ7_SHEPW</name>
<feature type="active site" description="Nucleophile" evidence="1">
    <location>
        <position position="63"/>
    </location>
</feature>
<dbReference type="PANTHER" id="PTHR32419:SF6">
    <property type="entry name" value="GLUTATHIONE S-TRANSFERASE OMEGA-LIKE 1-RELATED"/>
    <property type="match status" value="1"/>
</dbReference>
<dbReference type="PIRSF" id="PIRSF015753">
    <property type="entry name" value="GST"/>
    <property type="match status" value="1"/>
</dbReference>
<dbReference type="RefSeq" id="WP_020912927.1">
    <property type="nucleotide sequence ID" value="NC_011566.1"/>
</dbReference>
<dbReference type="Proteomes" id="UP000000753">
    <property type="component" value="Chromosome"/>
</dbReference>
<accession>B8CPJ7</accession>
<evidence type="ECO:0000256" key="1">
    <source>
        <dbReference type="PIRSR" id="PIRSR015753-1"/>
    </source>
</evidence>
<dbReference type="SUPFAM" id="SSF47616">
    <property type="entry name" value="GST C-terminal domain-like"/>
    <property type="match status" value="1"/>
</dbReference>
<dbReference type="Gene3D" id="1.20.1050.10">
    <property type="match status" value="1"/>
</dbReference>
<dbReference type="InterPro" id="IPR016639">
    <property type="entry name" value="GST_Omega/GSH"/>
</dbReference>
<dbReference type="Pfam" id="PF13410">
    <property type="entry name" value="GST_C_2"/>
    <property type="match status" value="1"/>
</dbReference>
<dbReference type="HOGENOM" id="CLU_037263_0_1_6"/>
<dbReference type="SFLD" id="SFLDS00019">
    <property type="entry name" value="Glutathione_Transferase_(cytos"/>
    <property type="match status" value="1"/>
</dbReference>
<dbReference type="AlphaFoldDB" id="B8CPJ7"/>
<dbReference type="InterPro" id="IPR036249">
    <property type="entry name" value="Thioredoxin-like_sf"/>
</dbReference>
<feature type="active site" description="Proton donor/acceptor" evidence="1">
    <location>
        <position position="203"/>
    </location>
</feature>
<proteinExistence type="predicted"/>
<dbReference type="eggNOG" id="COG0435">
    <property type="taxonomic scope" value="Bacteria"/>
</dbReference>
<dbReference type="GO" id="GO:0005737">
    <property type="term" value="C:cytoplasm"/>
    <property type="evidence" value="ECO:0007669"/>
    <property type="project" value="TreeGrafter"/>
</dbReference>
<gene>
    <name evidence="5" type="ordered locus">swp_2847</name>
</gene>
<reference evidence="5 6" key="1">
    <citation type="journal article" date="2008" name="PLoS ONE">
        <title>Environmental adaptation: genomic analysis of the piezotolerant and psychrotolerant deep-sea iron reducing bacterium Shewanella piezotolerans WP3.</title>
        <authorList>
            <person name="Wang F."/>
            <person name="Wang J."/>
            <person name="Jian H."/>
            <person name="Zhang B."/>
            <person name="Li S."/>
            <person name="Wang F."/>
            <person name="Zeng X."/>
            <person name="Gao L."/>
            <person name="Bartlett D.H."/>
            <person name="Yu J."/>
            <person name="Hu S."/>
            <person name="Xiao X."/>
        </authorList>
    </citation>
    <scope>NUCLEOTIDE SEQUENCE [LARGE SCALE GENOMIC DNA]</scope>
    <source>
        <strain evidence="6">WP3 / JCM 13877</strain>
    </source>
</reference>
<dbReference type="Pfam" id="PF13409">
    <property type="entry name" value="GST_N_2"/>
    <property type="match status" value="1"/>
</dbReference>
<dbReference type="KEGG" id="swp:swp_2847"/>
<evidence type="ECO:0000256" key="3">
    <source>
        <dbReference type="PIRSR" id="PIRSR015753-3"/>
    </source>
</evidence>
<organism evidence="5 6">
    <name type="scientific">Shewanella piezotolerans (strain WP3 / JCM 13877)</name>
    <dbReference type="NCBI Taxonomy" id="225849"/>
    <lineage>
        <taxon>Bacteria</taxon>
        <taxon>Pseudomonadati</taxon>
        <taxon>Pseudomonadota</taxon>
        <taxon>Gammaproteobacteria</taxon>
        <taxon>Alteromonadales</taxon>
        <taxon>Shewanellaceae</taxon>
        <taxon>Shewanella</taxon>
    </lineage>
</organism>
<evidence type="ECO:0000313" key="6">
    <source>
        <dbReference type="Proteomes" id="UP000000753"/>
    </source>
</evidence>
<dbReference type="PROSITE" id="PS50405">
    <property type="entry name" value="GST_CTER"/>
    <property type="match status" value="1"/>
</dbReference>
<dbReference type="FunFam" id="3.40.30.10:FF:000058">
    <property type="entry name" value="Glutathione S-transferase, omega"/>
    <property type="match status" value="1"/>
</dbReference>
<feature type="site" description="Lowers pKa of active site Cys" evidence="3">
    <location>
        <position position="304"/>
    </location>
</feature>
<evidence type="ECO:0000313" key="5">
    <source>
        <dbReference type="EMBL" id="ACJ29573.1"/>
    </source>
</evidence>
<feature type="site" description="Lowers pKa of active site Cys" evidence="3">
    <location>
        <position position="261"/>
    </location>
</feature>
<dbReference type="Gene3D" id="3.40.30.10">
    <property type="entry name" value="Glutaredoxin"/>
    <property type="match status" value="1"/>
</dbReference>
<dbReference type="PANTHER" id="PTHR32419">
    <property type="entry name" value="GLUTATHIONYL-HYDROQUINONE REDUCTASE"/>
    <property type="match status" value="1"/>
</dbReference>
<dbReference type="CDD" id="cd03190">
    <property type="entry name" value="GST_C_Omega_like"/>
    <property type="match status" value="1"/>
</dbReference>
<dbReference type="InterPro" id="IPR047047">
    <property type="entry name" value="GST_Omega-like_C"/>
</dbReference>
<dbReference type="GO" id="GO:0004364">
    <property type="term" value="F:glutathione transferase activity"/>
    <property type="evidence" value="ECO:0007669"/>
    <property type="project" value="InterPro"/>
</dbReference>